<reference evidence="3 4" key="1">
    <citation type="journal article" date="2006" name="Proc. Natl. Acad. Sci. U.S.A.">
        <title>Burkholderia xenovorans LB400 harbors a multi-replicon, 9.73-Mbp genome shaped for versatility.</title>
        <authorList>
            <person name="Chain P.S."/>
            <person name="Denef V.J."/>
            <person name="Konstantinidis K.T."/>
            <person name="Vergez L.M."/>
            <person name="Agullo L."/>
            <person name="Reyes V.L."/>
            <person name="Hauser L."/>
            <person name="Cordova M."/>
            <person name="Gomez L."/>
            <person name="Gonzalez M."/>
            <person name="Land M."/>
            <person name="Lao V."/>
            <person name="Larimer F."/>
            <person name="LiPuma J.J."/>
            <person name="Mahenthiralingam E."/>
            <person name="Malfatti S.A."/>
            <person name="Marx C.J."/>
            <person name="Parnell J.J."/>
            <person name="Ramette A."/>
            <person name="Richardson P."/>
            <person name="Seeger M."/>
            <person name="Smith D."/>
            <person name="Spilker T."/>
            <person name="Sul W.J."/>
            <person name="Tsoi T.V."/>
            <person name="Ulrich L.E."/>
            <person name="Zhulin I.B."/>
            <person name="Tiedje J.M."/>
        </authorList>
    </citation>
    <scope>NUCLEOTIDE SEQUENCE [LARGE SCALE GENOMIC DNA]</scope>
    <source>
        <strain evidence="3 4">LB400</strain>
    </source>
</reference>
<sequence>MPAPANPPSRLADERAMNPENPARNTTSNDLGVLLRHWRDLRAVSQLDLSFRAGVSQRHISFIESGRSVPSRQMLLDIAQTLDIPLRERNTLLLAAGYAPIYADTAWNAQEMQSVTNALGRMLRQHEPFPALVMDRYWNVLMTNDAAPRFFNCFTDMAARAGPRNMLHLIFDPQGLRPFVVDWQTVADSLIQRVRREAVGRVIDDRTRQLLDELLAYPAEAAQAGVERRAPSIADASAAMPVIPIGFVKNGHVMKYFSMVASVGTPQTVAAQELRLECMFPADEETEARHLEMLAAAPQPER</sequence>
<dbReference type="STRING" id="266265.Bxe_B0919"/>
<dbReference type="eggNOG" id="COG1396">
    <property type="taxonomic scope" value="Bacteria"/>
</dbReference>
<dbReference type="InterPro" id="IPR001387">
    <property type="entry name" value="Cro/C1-type_HTH"/>
</dbReference>
<keyword evidence="4" id="KW-1185">Reference proteome</keyword>
<dbReference type="Proteomes" id="UP000001817">
    <property type="component" value="Chromosome 2"/>
</dbReference>
<dbReference type="PANTHER" id="PTHR35010:SF4">
    <property type="entry name" value="BLL5781 PROTEIN"/>
    <property type="match status" value="1"/>
</dbReference>
<evidence type="ECO:0000313" key="4">
    <source>
        <dbReference type="Proteomes" id="UP000001817"/>
    </source>
</evidence>
<evidence type="ECO:0000259" key="2">
    <source>
        <dbReference type="PROSITE" id="PS50943"/>
    </source>
</evidence>
<dbReference type="InterPro" id="IPR010982">
    <property type="entry name" value="Lambda_DNA-bd_dom_sf"/>
</dbReference>
<dbReference type="CDD" id="cd00093">
    <property type="entry name" value="HTH_XRE"/>
    <property type="match status" value="1"/>
</dbReference>
<dbReference type="SMART" id="SM00530">
    <property type="entry name" value="HTH_XRE"/>
    <property type="match status" value="1"/>
</dbReference>
<accession>Q13LK4</accession>
<dbReference type="GO" id="GO:0003677">
    <property type="term" value="F:DNA binding"/>
    <property type="evidence" value="ECO:0007669"/>
    <property type="project" value="InterPro"/>
</dbReference>
<dbReference type="PROSITE" id="PS50943">
    <property type="entry name" value="HTH_CROC1"/>
    <property type="match status" value="1"/>
</dbReference>
<gene>
    <name evidence="3" type="ORF">Bxe_B0919</name>
</gene>
<feature type="region of interest" description="Disordered" evidence="1">
    <location>
        <begin position="1"/>
        <end position="28"/>
    </location>
</feature>
<dbReference type="EMBL" id="CP000271">
    <property type="protein sequence ID" value="ABE35035.1"/>
    <property type="molecule type" value="Genomic_DNA"/>
</dbReference>
<dbReference type="Pfam" id="PF17765">
    <property type="entry name" value="MLTR_LBD"/>
    <property type="match status" value="1"/>
</dbReference>
<dbReference type="InterPro" id="IPR041413">
    <property type="entry name" value="MLTR_LBD"/>
</dbReference>
<organism evidence="3 4">
    <name type="scientific">Paraburkholderia xenovorans (strain LB400)</name>
    <dbReference type="NCBI Taxonomy" id="266265"/>
    <lineage>
        <taxon>Bacteria</taxon>
        <taxon>Pseudomonadati</taxon>
        <taxon>Pseudomonadota</taxon>
        <taxon>Betaproteobacteria</taxon>
        <taxon>Burkholderiales</taxon>
        <taxon>Burkholderiaceae</taxon>
        <taxon>Paraburkholderia</taxon>
    </lineage>
</organism>
<dbReference type="Gene3D" id="1.10.260.40">
    <property type="entry name" value="lambda repressor-like DNA-binding domains"/>
    <property type="match status" value="1"/>
</dbReference>
<dbReference type="KEGG" id="bxe:Bxe_B0919"/>
<evidence type="ECO:0000313" key="3">
    <source>
        <dbReference type="EMBL" id="ABE35035.1"/>
    </source>
</evidence>
<feature type="domain" description="HTH cro/C1-type" evidence="2">
    <location>
        <begin position="35"/>
        <end position="89"/>
    </location>
</feature>
<dbReference type="Gene3D" id="3.30.450.180">
    <property type="match status" value="1"/>
</dbReference>
<evidence type="ECO:0000256" key="1">
    <source>
        <dbReference type="SAM" id="MobiDB-lite"/>
    </source>
</evidence>
<dbReference type="PANTHER" id="PTHR35010">
    <property type="entry name" value="BLL4672 PROTEIN-RELATED"/>
    <property type="match status" value="1"/>
</dbReference>
<dbReference type="SUPFAM" id="SSF47413">
    <property type="entry name" value="lambda repressor-like DNA-binding domains"/>
    <property type="match status" value="1"/>
</dbReference>
<dbReference type="Pfam" id="PF01381">
    <property type="entry name" value="HTH_3"/>
    <property type="match status" value="1"/>
</dbReference>
<proteinExistence type="predicted"/>
<protein>
    <submittedName>
        <fullName evidence="3">Transcriptional regulator, XRE family</fullName>
    </submittedName>
</protein>
<dbReference type="AlphaFoldDB" id="Q13LK4"/>
<name>Q13LK4_PARXL</name>